<dbReference type="Proteomes" id="UP001219933">
    <property type="component" value="Chromosome 2"/>
</dbReference>
<keyword evidence="3" id="KW-0479">Metal-binding</keyword>
<evidence type="ECO:0000313" key="9">
    <source>
        <dbReference type="Proteomes" id="UP001219933"/>
    </source>
</evidence>
<dbReference type="InterPro" id="IPR042098">
    <property type="entry name" value="TauD-like_sf"/>
</dbReference>
<dbReference type="PANTHER" id="PTHR10696:SF25">
    <property type="entry name" value="OXIDOREDUCTASE AIM17-RELATED"/>
    <property type="match status" value="1"/>
</dbReference>
<dbReference type="GO" id="GO:0051213">
    <property type="term" value="F:dioxygenase activity"/>
    <property type="evidence" value="ECO:0007669"/>
    <property type="project" value="UniProtKB-KW"/>
</dbReference>
<dbReference type="GO" id="GO:0008495">
    <property type="term" value="F:protoheme IX farnesyltransferase activity"/>
    <property type="evidence" value="ECO:0007669"/>
    <property type="project" value="UniProtKB-EC"/>
</dbReference>
<evidence type="ECO:0000256" key="3">
    <source>
        <dbReference type="ARBA" id="ARBA00022723"/>
    </source>
</evidence>
<evidence type="ECO:0000256" key="6">
    <source>
        <dbReference type="ARBA" id="ARBA00023004"/>
    </source>
</evidence>
<dbReference type="AlphaFoldDB" id="A0AAF0EUS8"/>
<evidence type="ECO:0000256" key="2">
    <source>
        <dbReference type="ARBA" id="ARBA00008654"/>
    </source>
</evidence>
<protein>
    <submittedName>
        <fullName evidence="8">Heme o synthase</fullName>
        <ecNumber evidence="8">2.5.1.141</ecNumber>
    </submittedName>
</protein>
<dbReference type="EC" id="2.5.1.141" evidence="8"/>
<dbReference type="GO" id="GO:0005739">
    <property type="term" value="C:mitochondrion"/>
    <property type="evidence" value="ECO:0007669"/>
    <property type="project" value="TreeGrafter"/>
</dbReference>
<feature type="domain" description="TauD/TfdA-like" evidence="7">
    <location>
        <begin position="195"/>
        <end position="457"/>
    </location>
</feature>
<keyword evidence="9" id="KW-1185">Reference proteome</keyword>
<evidence type="ECO:0000256" key="5">
    <source>
        <dbReference type="ARBA" id="ARBA00023002"/>
    </source>
</evidence>
<dbReference type="Pfam" id="PF02668">
    <property type="entry name" value="TauD"/>
    <property type="match status" value="1"/>
</dbReference>
<sequence length="474" mass="52708">MLRRLVARVPSAARSLSTRALGYSLSVPSSDARIHVGSTGIVLEAPTAGVTQPFVFDYVWLRDACRSAESVHPSTQQKLFHTTDVPLAAPGDSLLHASEQPVRIAGSADAPELLIDYSPKHAVVNEFTRTISPEAVKVADAPHTARIPLSLLFDHAVAKRYAASHCDVLSVAEPWDAATLKENGRPLSISWPEVKTPQGLLALLTAALRDGFAFVTELPTEKTSSEPGPDAASLRELATTIGTLRHTLYGTLWNVQSIAESRNIAYTNLDLGFHMDLLYFQNPPRFQLLHMLRKTVSGGQNLFVDSMKIAEIMWEHHRDEWEALAETPVAYHYVNAGEHYYYTHPVFEVAAPAEGHAGPSLRGTMPRLAAINYSPPFQAPLPLQSPALRDPARRELFLRAFNRFARLTHDRGMIFERALEPGECVLFDNRRVLHSRTGFEWNESEKGHIGRWLKGAYVEGDSVWSRYRALRNAQ</sequence>
<reference evidence="8" key="1">
    <citation type="submission" date="2023-03" db="EMBL/GenBank/DDBJ databases">
        <title>Mating type loci evolution in Malassezia.</title>
        <authorList>
            <person name="Coelho M.A."/>
        </authorList>
    </citation>
    <scope>NUCLEOTIDE SEQUENCE</scope>
    <source>
        <strain evidence="8">CBS 11721</strain>
    </source>
</reference>
<dbReference type="InterPro" id="IPR050411">
    <property type="entry name" value="AlphaKG_dependent_hydroxylases"/>
</dbReference>
<keyword evidence="8" id="KW-0808">Transferase</keyword>
<keyword evidence="4" id="KW-0223">Dioxygenase</keyword>
<dbReference type="SUPFAM" id="SSF51197">
    <property type="entry name" value="Clavaminate synthase-like"/>
    <property type="match status" value="1"/>
</dbReference>
<comment type="similarity">
    <text evidence="2">Belongs to the gamma-BBH/TMLD family.</text>
</comment>
<organism evidence="8 9">
    <name type="scientific">Malassezia cuniculi</name>
    <dbReference type="NCBI Taxonomy" id="948313"/>
    <lineage>
        <taxon>Eukaryota</taxon>
        <taxon>Fungi</taxon>
        <taxon>Dikarya</taxon>
        <taxon>Basidiomycota</taxon>
        <taxon>Ustilaginomycotina</taxon>
        <taxon>Malasseziomycetes</taxon>
        <taxon>Malasseziales</taxon>
        <taxon>Malasseziaceae</taxon>
        <taxon>Malassezia</taxon>
    </lineage>
</organism>
<dbReference type="InterPro" id="IPR003819">
    <property type="entry name" value="TauD/TfdA-like"/>
</dbReference>
<dbReference type="PANTHER" id="PTHR10696">
    <property type="entry name" value="GAMMA-BUTYROBETAINE HYDROXYLASE-RELATED"/>
    <property type="match status" value="1"/>
</dbReference>
<dbReference type="GO" id="GO:0045329">
    <property type="term" value="P:carnitine biosynthetic process"/>
    <property type="evidence" value="ECO:0007669"/>
    <property type="project" value="TreeGrafter"/>
</dbReference>
<evidence type="ECO:0000256" key="1">
    <source>
        <dbReference type="ARBA" id="ARBA00001954"/>
    </source>
</evidence>
<proteinExistence type="inferred from homology"/>
<name>A0AAF0EUS8_9BASI</name>
<evidence type="ECO:0000313" key="8">
    <source>
        <dbReference type="EMBL" id="WFD34997.1"/>
    </source>
</evidence>
<dbReference type="GO" id="GO:0046872">
    <property type="term" value="F:metal ion binding"/>
    <property type="evidence" value="ECO:0007669"/>
    <property type="project" value="UniProtKB-KW"/>
</dbReference>
<comment type="cofactor">
    <cofactor evidence="1">
        <name>Fe(2+)</name>
        <dbReference type="ChEBI" id="CHEBI:29033"/>
    </cofactor>
</comment>
<evidence type="ECO:0000259" key="7">
    <source>
        <dbReference type="Pfam" id="PF02668"/>
    </source>
</evidence>
<dbReference type="Gene3D" id="3.30.2020.30">
    <property type="match status" value="1"/>
</dbReference>
<dbReference type="EMBL" id="CP119878">
    <property type="protein sequence ID" value="WFD34997.1"/>
    <property type="molecule type" value="Genomic_DNA"/>
</dbReference>
<evidence type="ECO:0000256" key="4">
    <source>
        <dbReference type="ARBA" id="ARBA00022964"/>
    </source>
</evidence>
<dbReference type="InterPro" id="IPR038492">
    <property type="entry name" value="GBBH-like_N_sf"/>
</dbReference>
<keyword evidence="6" id="KW-0408">Iron</keyword>
<gene>
    <name evidence="8" type="primary">COX10_1</name>
    <name evidence="8" type="ORF">MCUN1_001843</name>
</gene>
<accession>A0AAF0EUS8</accession>
<dbReference type="Gene3D" id="3.60.130.10">
    <property type="entry name" value="Clavaminate synthase-like"/>
    <property type="match status" value="1"/>
</dbReference>
<keyword evidence="5" id="KW-0560">Oxidoreductase</keyword>